<accession>A0A5C3P590</accession>
<gene>
    <name evidence="2" type="ORF">K466DRAFT_602619</name>
</gene>
<reference evidence="2 3" key="1">
    <citation type="journal article" date="2019" name="Nat. Ecol. Evol.">
        <title>Megaphylogeny resolves global patterns of mushroom evolution.</title>
        <authorList>
            <person name="Varga T."/>
            <person name="Krizsan K."/>
            <person name="Foldi C."/>
            <person name="Dima B."/>
            <person name="Sanchez-Garcia M."/>
            <person name="Sanchez-Ramirez S."/>
            <person name="Szollosi G.J."/>
            <person name="Szarkandi J.G."/>
            <person name="Papp V."/>
            <person name="Albert L."/>
            <person name="Andreopoulos W."/>
            <person name="Angelini C."/>
            <person name="Antonin V."/>
            <person name="Barry K.W."/>
            <person name="Bougher N.L."/>
            <person name="Buchanan P."/>
            <person name="Buyck B."/>
            <person name="Bense V."/>
            <person name="Catcheside P."/>
            <person name="Chovatia M."/>
            <person name="Cooper J."/>
            <person name="Damon W."/>
            <person name="Desjardin D."/>
            <person name="Finy P."/>
            <person name="Geml J."/>
            <person name="Haridas S."/>
            <person name="Hughes K."/>
            <person name="Justo A."/>
            <person name="Karasinski D."/>
            <person name="Kautmanova I."/>
            <person name="Kiss B."/>
            <person name="Kocsube S."/>
            <person name="Kotiranta H."/>
            <person name="LaButti K.M."/>
            <person name="Lechner B.E."/>
            <person name="Liimatainen K."/>
            <person name="Lipzen A."/>
            <person name="Lukacs Z."/>
            <person name="Mihaltcheva S."/>
            <person name="Morgado L.N."/>
            <person name="Niskanen T."/>
            <person name="Noordeloos M.E."/>
            <person name="Ohm R.A."/>
            <person name="Ortiz-Santana B."/>
            <person name="Ovrebo C."/>
            <person name="Racz N."/>
            <person name="Riley R."/>
            <person name="Savchenko A."/>
            <person name="Shiryaev A."/>
            <person name="Soop K."/>
            <person name="Spirin V."/>
            <person name="Szebenyi C."/>
            <person name="Tomsovsky M."/>
            <person name="Tulloss R.E."/>
            <person name="Uehling J."/>
            <person name="Grigoriev I.V."/>
            <person name="Vagvolgyi C."/>
            <person name="Papp T."/>
            <person name="Martin F.M."/>
            <person name="Miettinen O."/>
            <person name="Hibbett D.S."/>
            <person name="Nagy L.G."/>
        </authorList>
    </citation>
    <scope>NUCLEOTIDE SEQUENCE [LARGE SCALE GENOMIC DNA]</scope>
    <source>
        <strain evidence="2 3">HHB13444</strain>
    </source>
</reference>
<protein>
    <submittedName>
        <fullName evidence="2">Uncharacterized protein</fullName>
    </submittedName>
</protein>
<evidence type="ECO:0000256" key="1">
    <source>
        <dbReference type="SAM" id="MobiDB-lite"/>
    </source>
</evidence>
<dbReference type="AlphaFoldDB" id="A0A5C3P590"/>
<feature type="region of interest" description="Disordered" evidence="1">
    <location>
        <begin position="167"/>
        <end position="207"/>
    </location>
</feature>
<name>A0A5C3P590_9APHY</name>
<sequence length="278" mass="31688">MIPIDGPRLCPQHTRECADSWTIYKDASGRAEALQPRVLNLSRRLKTGRFHVLREIEEAVDVTEEFLFWAKKELDERRKHSTRFYAYVGSDPGHQKRISNVEKLVAIASAVRFDLTIRKYDLQVDALRRDSERAVGEWTPQQLRSSSPGVQQVRVLRCCAVSIFPPDEESEDESVESEVEAEELEDSEDEEFEEHEPEEPEELDDSALGATMDEEELLADERAAQEVSEMLRWYSQSGCVTVSVQVVGHTHAGGELVETLTRSMVEYFPPIRILVHSG</sequence>
<organism evidence="2 3">
    <name type="scientific">Polyporus arcularius HHB13444</name>
    <dbReference type="NCBI Taxonomy" id="1314778"/>
    <lineage>
        <taxon>Eukaryota</taxon>
        <taxon>Fungi</taxon>
        <taxon>Dikarya</taxon>
        <taxon>Basidiomycota</taxon>
        <taxon>Agaricomycotina</taxon>
        <taxon>Agaricomycetes</taxon>
        <taxon>Polyporales</taxon>
        <taxon>Polyporaceae</taxon>
        <taxon>Polyporus</taxon>
    </lineage>
</organism>
<keyword evidence="3" id="KW-1185">Reference proteome</keyword>
<proteinExistence type="predicted"/>
<evidence type="ECO:0000313" key="2">
    <source>
        <dbReference type="EMBL" id="TFK83728.1"/>
    </source>
</evidence>
<evidence type="ECO:0000313" key="3">
    <source>
        <dbReference type="Proteomes" id="UP000308197"/>
    </source>
</evidence>
<feature type="compositionally biased region" description="Acidic residues" evidence="1">
    <location>
        <begin position="167"/>
        <end position="205"/>
    </location>
</feature>
<dbReference type="Proteomes" id="UP000308197">
    <property type="component" value="Unassembled WGS sequence"/>
</dbReference>
<dbReference type="EMBL" id="ML211370">
    <property type="protein sequence ID" value="TFK83728.1"/>
    <property type="molecule type" value="Genomic_DNA"/>
</dbReference>
<dbReference type="InParanoid" id="A0A5C3P590"/>